<dbReference type="AlphaFoldDB" id="A0A0R2QEV6"/>
<comment type="caution">
    <text evidence="1">The sequence shown here is derived from an EMBL/GenBank/DDBJ whole genome shotgun (WGS) entry which is preliminary data.</text>
</comment>
<protein>
    <recommendedName>
        <fullName evidence="3">Polyketide cyclase</fullName>
    </recommendedName>
</protein>
<evidence type="ECO:0000313" key="1">
    <source>
        <dbReference type="EMBL" id="KRO48841.1"/>
    </source>
</evidence>
<evidence type="ECO:0000313" key="2">
    <source>
        <dbReference type="Proteomes" id="UP000051017"/>
    </source>
</evidence>
<evidence type="ECO:0008006" key="3">
    <source>
        <dbReference type="Google" id="ProtNLM"/>
    </source>
</evidence>
<dbReference type="InterPro" id="IPR023393">
    <property type="entry name" value="START-like_dom_sf"/>
</dbReference>
<sequence length="146" mass="15758">MDVTATVEAPVGVEKLFAVVADLTTYPHWLDIVHQVSAQATGSVEPGAWLVELRGKVGPFARSKRLRMVRSVCESPNKVVFERLEIDGRKHSPWVLTAQVGATSVGSNLTVNLHYGGTLFAGGVLERLLADQIVQGSERLLAVLQA</sequence>
<dbReference type="InterPro" id="IPR019587">
    <property type="entry name" value="Polyketide_cyclase/dehydratase"/>
</dbReference>
<proteinExistence type="predicted"/>
<name>A0A0R2QEV6_9ACTN</name>
<dbReference type="Pfam" id="PF10604">
    <property type="entry name" value="Polyketide_cyc2"/>
    <property type="match status" value="1"/>
</dbReference>
<dbReference type="EMBL" id="LIBJ01000058">
    <property type="protein sequence ID" value="KRO48841.1"/>
    <property type="molecule type" value="Genomic_DNA"/>
</dbReference>
<gene>
    <name evidence="1" type="ORF">ABR75_06230</name>
</gene>
<dbReference type="Gene3D" id="3.30.530.20">
    <property type="match status" value="1"/>
</dbReference>
<organism evidence="1 2">
    <name type="scientific">Acidimicrobiia bacterium BACL6 MAG-120924-bin43</name>
    <dbReference type="NCBI Taxonomy" id="1655583"/>
    <lineage>
        <taxon>Bacteria</taxon>
        <taxon>Bacillati</taxon>
        <taxon>Actinomycetota</taxon>
        <taxon>Acidimicrobiia</taxon>
        <taxon>acIV cluster</taxon>
    </lineage>
</organism>
<dbReference type="CDD" id="cd07812">
    <property type="entry name" value="SRPBCC"/>
    <property type="match status" value="1"/>
</dbReference>
<accession>A0A0R2QEV6</accession>
<reference evidence="1 2" key="1">
    <citation type="submission" date="2015-10" db="EMBL/GenBank/DDBJ databases">
        <title>Metagenome-Assembled Genomes uncover a global brackish microbiome.</title>
        <authorList>
            <person name="Hugerth L.W."/>
            <person name="Larsson J."/>
            <person name="Alneberg J."/>
            <person name="Lindh M.V."/>
            <person name="Legrand C."/>
            <person name="Pinhassi J."/>
            <person name="Andersson A.F."/>
        </authorList>
    </citation>
    <scope>NUCLEOTIDE SEQUENCE [LARGE SCALE GENOMIC DNA]</scope>
    <source>
        <strain evidence="1">BACL6 MAG-120924-bin43</strain>
    </source>
</reference>
<dbReference type="SUPFAM" id="SSF55961">
    <property type="entry name" value="Bet v1-like"/>
    <property type="match status" value="1"/>
</dbReference>
<dbReference type="Proteomes" id="UP000051017">
    <property type="component" value="Unassembled WGS sequence"/>
</dbReference>